<name>A0A158PC35_ANGCA</name>
<sequence>MSADLRFSTATMKNAEEIEEFMHAEFGPREPITVSLNPSKSDLSDFFHDLSYSGYSNEKYSTIVHQRDRLIGICLCSVSTHDDSKAATSSQVQAANDNHLDAVCMTERNSAYAEKPHYQAPPTVFEFPPLCLAKIIGKLVIIRKGHGLGKELTKRAINVARSEGCDWVVTAATAAASQALFSRMGFETFYEIPFSNFCENRTVVFSNLFDGCSGGKLMAFRLNK</sequence>
<reference evidence="3" key="2">
    <citation type="submission" date="2016-04" db="UniProtKB">
        <authorList>
            <consortium name="WormBaseParasite"/>
        </authorList>
    </citation>
    <scope>IDENTIFICATION</scope>
</reference>
<dbReference type="Proteomes" id="UP000035642">
    <property type="component" value="Unassembled WGS sequence"/>
</dbReference>
<dbReference type="Gene3D" id="3.40.630.30">
    <property type="match status" value="1"/>
</dbReference>
<evidence type="ECO:0000313" key="2">
    <source>
        <dbReference type="Proteomes" id="UP000035642"/>
    </source>
</evidence>
<keyword evidence="2" id="KW-1185">Reference proteome</keyword>
<accession>A0A158PC35</accession>
<dbReference type="AlphaFoldDB" id="A0A158PC35"/>
<dbReference type="STRING" id="6313.A0A158PC35"/>
<protein>
    <submittedName>
        <fullName evidence="3">N-acetyltransferase domain-containing protein</fullName>
    </submittedName>
</protein>
<feature type="domain" description="N-acetyltransferase" evidence="1">
    <location>
        <begin position="144"/>
        <end position="186"/>
    </location>
</feature>
<proteinExistence type="predicted"/>
<organism evidence="2 3">
    <name type="scientific">Angiostrongylus cantonensis</name>
    <name type="common">Rat lungworm</name>
    <dbReference type="NCBI Taxonomy" id="6313"/>
    <lineage>
        <taxon>Eukaryota</taxon>
        <taxon>Metazoa</taxon>
        <taxon>Ecdysozoa</taxon>
        <taxon>Nematoda</taxon>
        <taxon>Chromadorea</taxon>
        <taxon>Rhabditida</taxon>
        <taxon>Rhabditina</taxon>
        <taxon>Rhabditomorpha</taxon>
        <taxon>Strongyloidea</taxon>
        <taxon>Metastrongylidae</taxon>
        <taxon>Angiostrongylus</taxon>
    </lineage>
</organism>
<dbReference type="SUPFAM" id="SSF55729">
    <property type="entry name" value="Acyl-CoA N-acyltransferases (Nat)"/>
    <property type="match status" value="1"/>
</dbReference>
<dbReference type="InterPro" id="IPR016181">
    <property type="entry name" value="Acyl_CoA_acyltransferase"/>
</dbReference>
<evidence type="ECO:0000259" key="1">
    <source>
        <dbReference type="Pfam" id="PF00583"/>
    </source>
</evidence>
<dbReference type="PANTHER" id="PTHR20905">
    <property type="entry name" value="N-ACETYLTRANSFERASE-RELATED"/>
    <property type="match status" value="1"/>
</dbReference>
<dbReference type="Pfam" id="PF00583">
    <property type="entry name" value="Acetyltransf_1"/>
    <property type="match status" value="1"/>
</dbReference>
<reference evidence="2" key="1">
    <citation type="submission" date="2012-09" db="EMBL/GenBank/DDBJ databases">
        <authorList>
            <person name="Martin A.A."/>
        </authorList>
    </citation>
    <scope>NUCLEOTIDE SEQUENCE</scope>
</reference>
<dbReference type="GO" id="GO:0008080">
    <property type="term" value="F:N-acetyltransferase activity"/>
    <property type="evidence" value="ECO:0007669"/>
    <property type="project" value="TreeGrafter"/>
</dbReference>
<evidence type="ECO:0000313" key="3">
    <source>
        <dbReference type="WBParaSite" id="ACAC_0001183701-mRNA-1"/>
    </source>
</evidence>
<dbReference type="WBParaSite" id="ACAC_0001183701-mRNA-1">
    <property type="protein sequence ID" value="ACAC_0001183701-mRNA-1"/>
    <property type="gene ID" value="ACAC_0001183701"/>
</dbReference>
<dbReference type="InterPro" id="IPR000182">
    <property type="entry name" value="GNAT_dom"/>
</dbReference>
<dbReference type="PANTHER" id="PTHR20905:SF1">
    <property type="entry name" value="AT07410P-RELATED"/>
    <property type="match status" value="1"/>
</dbReference>